<dbReference type="GO" id="GO:0003677">
    <property type="term" value="F:DNA binding"/>
    <property type="evidence" value="ECO:0007669"/>
    <property type="project" value="UniProtKB-KW"/>
</dbReference>
<dbReference type="Proteomes" id="UP000265566">
    <property type="component" value="Chromosome 5"/>
</dbReference>
<gene>
    <name evidence="6" type="ORF">MtrunA17_Chr5g0393511</name>
</gene>
<dbReference type="GO" id="GO:0005634">
    <property type="term" value="C:nucleus"/>
    <property type="evidence" value="ECO:0007669"/>
    <property type="project" value="UniProtKB-SubCell"/>
</dbReference>
<dbReference type="Gene3D" id="2.40.330.10">
    <property type="entry name" value="DNA-binding pseudobarrel domain"/>
    <property type="match status" value="1"/>
</dbReference>
<name>A0A396HPE2_MEDTR</name>
<evidence type="ECO:0000256" key="5">
    <source>
        <dbReference type="ARBA" id="ARBA00023242"/>
    </source>
</evidence>
<dbReference type="EMBL" id="PSQE01000005">
    <property type="protein sequence ID" value="RHN53215.1"/>
    <property type="molecule type" value="Genomic_DNA"/>
</dbReference>
<dbReference type="AlphaFoldDB" id="A0A396HPE2"/>
<evidence type="ECO:0000313" key="6">
    <source>
        <dbReference type="EMBL" id="RHN53215.1"/>
    </source>
</evidence>
<organism evidence="6 7">
    <name type="scientific">Medicago truncatula</name>
    <name type="common">Barrel medic</name>
    <name type="synonym">Medicago tribuloides</name>
    <dbReference type="NCBI Taxonomy" id="3880"/>
    <lineage>
        <taxon>Eukaryota</taxon>
        <taxon>Viridiplantae</taxon>
        <taxon>Streptophyta</taxon>
        <taxon>Embryophyta</taxon>
        <taxon>Tracheophyta</taxon>
        <taxon>Spermatophyta</taxon>
        <taxon>Magnoliopsida</taxon>
        <taxon>eudicotyledons</taxon>
        <taxon>Gunneridae</taxon>
        <taxon>Pentapetalae</taxon>
        <taxon>rosids</taxon>
        <taxon>fabids</taxon>
        <taxon>Fabales</taxon>
        <taxon>Fabaceae</taxon>
        <taxon>Papilionoideae</taxon>
        <taxon>50 kb inversion clade</taxon>
        <taxon>NPAAA clade</taxon>
        <taxon>Hologalegina</taxon>
        <taxon>IRL clade</taxon>
        <taxon>Trifolieae</taxon>
        <taxon>Medicago</taxon>
    </lineage>
</organism>
<dbReference type="Gramene" id="rna28103">
    <property type="protein sequence ID" value="RHN53215.1"/>
    <property type="gene ID" value="gene28103"/>
</dbReference>
<evidence type="ECO:0000313" key="7">
    <source>
        <dbReference type="Proteomes" id="UP000265566"/>
    </source>
</evidence>
<sequence length="170" mass="19607">MSSSRKLDFDASSSSVDTKKIDVAEDVVAEKSEIVIVDNYREPVEVPPFLNVKRNSWEIIVNEYHVHPNHKLRLPHHLTYEGVLSSDKNIMLTQLDRDQDAVDAFGCEVVADEVDPHKRYIASGWHAFVKASQVEVGDRLLFSIENYDKNIYVRFVYESDIDSEYDNWSD</sequence>
<evidence type="ECO:0000256" key="3">
    <source>
        <dbReference type="ARBA" id="ARBA00023125"/>
    </source>
</evidence>
<proteinExistence type="predicted"/>
<keyword evidence="5" id="KW-0539">Nucleus</keyword>
<accession>A0A396HPE2</accession>
<comment type="caution">
    <text evidence="6">The sequence shown here is derived from an EMBL/GenBank/DDBJ whole genome shotgun (WGS) entry which is preliminary data.</text>
</comment>
<keyword evidence="4" id="KW-0804">Transcription</keyword>
<evidence type="ECO:0000256" key="2">
    <source>
        <dbReference type="ARBA" id="ARBA00023015"/>
    </source>
</evidence>
<reference evidence="7" key="1">
    <citation type="journal article" date="2018" name="Nat. Plants">
        <title>Whole-genome landscape of Medicago truncatula symbiotic genes.</title>
        <authorList>
            <person name="Pecrix Y."/>
            <person name="Staton S.E."/>
            <person name="Sallet E."/>
            <person name="Lelandais-Briere C."/>
            <person name="Moreau S."/>
            <person name="Carrere S."/>
            <person name="Blein T."/>
            <person name="Jardinaud M.F."/>
            <person name="Latrasse D."/>
            <person name="Zouine M."/>
            <person name="Zahm M."/>
            <person name="Kreplak J."/>
            <person name="Mayjonade B."/>
            <person name="Satge C."/>
            <person name="Perez M."/>
            <person name="Cauet S."/>
            <person name="Marande W."/>
            <person name="Chantry-Darmon C."/>
            <person name="Lopez-Roques C."/>
            <person name="Bouchez O."/>
            <person name="Berard A."/>
            <person name="Debelle F."/>
            <person name="Munos S."/>
            <person name="Bendahmane A."/>
            <person name="Berges H."/>
            <person name="Niebel A."/>
            <person name="Buitink J."/>
            <person name="Frugier F."/>
            <person name="Benhamed M."/>
            <person name="Crespi M."/>
            <person name="Gouzy J."/>
            <person name="Gamas P."/>
        </authorList>
    </citation>
    <scope>NUCLEOTIDE SEQUENCE [LARGE SCALE GENOMIC DNA]</scope>
    <source>
        <strain evidence="7">cv. Jemalong A17</strain>
    </source>
</reference>
<protein>
    <submittedName>
        <fullName evidence="6">Putative DNA-binding pseudobarrel domain-containing protein</fullName>
    </submittedName>
</protein>
<evidence type="ECO:0000256" key="1">
    <source>
        <dbReference type="ARBA" id="ARBA00004123"/>
    </source>
</evidence>
<keyword evidence="2" id="KW-0805">Transcription regulation</keyword>
<comment type="subcellular location">
    <subcellularLocation>
        <location evidence="1">Nucleus</location>
    </subcellularLocation>
</comment>
<evidence type="ECO:0000256" key="4">
    <source>
        <dbReference type="ARBA" id="ARBA00023163"/>
    </source>
</evidence>
<dbReference type="InterPro" id="IPR015300">
    <property type="entry name" value="DNA-bd_pseudobarrel_sf"/>
</dbReference>
<keyword evidence="3 6" id="KW-0238">DNA-binding</keyword>
<dbReference type="SUPFAM" id="SSF101936">
    <property type="entry name" value="DNA-binding pseudobarrel domain"/>
    <property type="match status" value="1"/>
</dbReference>